<keyword evidence="3" id="KW-1185">Reference proteome</keyword>
<protein>
    <submittedName>
        <fullName evidence="2">Lantibiotic dehydratase C-terminal domain-containing protein</fullName>
    </submittedName>
</protein>
<reference evidence="2 3" key="1">
    <citation type="submission" date="2024-07" db="EMBL/GenBank/DDBJ databases">
        <authorList>
            <person name="Thanompreechachai J."/>
            <person name="Duangmal K."/>
        </authorList>
    </citation>
    <scope>NUCLEOTIDE SEQUENCE [LARGE SCALE GENOMIC DNA]</scope>
    <source>
        <strain evidence="2 3">LSe6-4</strain>
    </source>
</reference>
<feature type="domain" description="Thiopeptide-type bacteriocin biosynthesis" evidence="1">
    <location>
        <begin position="12"/>
        <end position="346"/>
    </location>
</feature>
<name>A0ABV4H535_9ACTN</name>
<proteinExistence type="predicted"/>
<organism evidence="2 3">
    <name type="scientific">Kineococcus halophytocola</name>
    <dbReference type="NCBI Taxonomy" id="3234027"/>
    <lineage>
        <taxon>Bacteria</taxon>
        <taxon>Bacillati</taxon>
        <taxon>Actinomycetota</taxon>
        <taxon>Actinomycetes</taxon>
        <taxon>Kineosporiales</taxon>
        <taxon>Kineosporiaceae</taxon>
        <taxon>Kineococcus</taxon>
    </lineage>
</organism>
<dbReference type="Pfam" id="PF14028">
    <property type="entry name" value="Lant_dehydr_C"/>
    <property type="match status" value="1"/>
</dbReference>
<dbReference type="InterPro" id="IPR023809">
    <property type="entry name" value="Thiopep_bacteriocin_synth_dom"/>
</dbReference>
<sequence length="352" mass="39980">MTTTAEPLTREWLSTHVFYASHPQPFLARCLAPLVAELRDQDLLGGFFFINYWLEGPHVRVRLLPRSPDVADRVAALRDEHVARFLGDRPALYAVNEKEFVQQSYDVLFRLEFSPEERERSVDASGQMVLRQNNTAVDWPYEPEFGRYGGPVGMILSEEHFGVSSDLCLRLARQRRLQRRTHLLATAALLTTVLVRTFLPDPDDQREFLDAYEEHWRHSFHGTDYLEGLDMATPAGTSGQEVGRILRAADDLVDRAAGRVPEGTGADDEEDSVPLVWARHCRDLEGRVREAAGRGELEFVDHEGSVRPDARDSLERLLFSYVHMTNNRLHVLISDEVYLTRLLRTAFAGGPG</sequence>
<dbReference type="EMBL" id="JBGFTU010000026">
    <property type="protein sequence ID" value="MEZ0166695.1"/>
    <property type="molecule type" value="Genomic_DNA"/>
</dbReference>
<dbReference type="RefSeq" id="WP_370442910.1">
    <property type="nucleotide sequence ID" value="NZ_JBGFTU010000026.1"/>
</dbReference>
<evidence type="ECO:0000259" key="1">
    <source>
        <dbReference type="Pfam" id="PF14028"/>
    </source>
</evidence>
<comment type="caution">
    <text evidence="2">The sequence shown here is derived from an EMBL/GenBank/DDBJ whole genome shotgun (WGS) entry which is preliminary data.</text>
</comment>
<dbReference type="Proteomes" id="UP001565927">
    <property type="component" value="Unassembled WGS sequence"/>
</dbReference>
<evidence type="ECO:0000313" key="3">
    <source>
        <dbReference type="Proteomes" id="UP001565927"/>
    </source>
</evidence>
<accession>A0ABV4H535</accession>
<evidence type="ECO:0000313" key="2">
    <source>
        <dbReference type="EMBL" id="MEZ0166695.1"/>
    </source>
</evidence>
<gene>
    <name evidence="2" type="ORF">AB2L27_18205</name>
</gene>